<proteinExistence type="predicted"/>
<sequence length="777" mass="87120">MEKLKSLVPKALKETIAKGSVDDLHSTCSSLLHFFQHLSQFHQLVGDLTNPGIALCKKDNNAAVELKLKGNQCFSNGDYASAVRFYSQALRMAPSNIDDIDKDIIATLYVNRAACFHKMDLLKECLRDCRRALEKSPCHSKAWFRRGRANADLENYGDAIRDFQICLELEMSSSGKRQIECELHSILQQCKGTQGSAQNIDLHSSDSINEPVQVKLQRVSIPRKGQGIVSGEDIAESSLIHIEDPYAAIALKHCRETHCHFCFNELPPDIIPCSSCTIPLYCSEKCQWQAGGVVVDNIQMNDIMHGRLSDDFEHYISTAISINSYTSTSDHFAEHRHECLGVHWPAVLPTDIVLAGRILVKYLHQPKCNRNASHLMETLNLCHNYAHLPSESRLEFHIYSIILIYCLQHGWSSRLPLPEDSTSQIVLILSQIRVNSIAVVRMKVVDTNGHLDQRSNFSSPGEALTNVVEQVRVGQAIYLEGSFFNHSCIPNTHAYFLSRSLCIRATEFVPAGCQVEISYGSQVGQQNCPDRQKFLQDHYSFMCQCAGCSGLNLPDLVISGYRCAKSNCFGVVLEKSTVNYEKQKLNSFLAVSPNRQIQANELSTDALAHHVFKQIGAINQFEPGYCSNCGSFIDMENASSEVSKAENYFGRLQDPLSSDRVSSNILSGGLKHIHLLRKHLHPLNKRIAEAEDTLAQAFSSVGKLKEALHHCKLSIQILEELYNSNHIVIGNELLKLASIQKSIEESLAVESIRRVTAIFSRYYGSHMHIVYPHMRFM</sequence>
<evidence type="ECO:0000313" key="3">
    <source>
        <dbReference type="EMBL" id="GAA0151535.1"/>
    </source>
</evidence>
<dbReference type="Gene3D" id="2.170.270.10">
    <property type="entry name" value="SET domain"/>
    <property type="match status" value="1"/>
</dbReference>
<dbReference type="PROSITE" id="PS50005">
    <property type="entry name" value="TPR"/>
    <property type="match status" value="2"/>
</dbReference>
<dbReference type="SMART" id="SM00028">
    <property type="entry name" value="TPR"/>
    <property type="match status" value="4"/>
</dbReference>
<evidence type="ECO:0000259" key="2">
    <source>
        <dbReference type="PROSITE" id="PS50280"/>
    </source>
</evidence>
<dbReference type="PROSITE" id="PS50280">
    <property type="entry name" value="SET"/>
    <property type="match status" value="1"/>
</dbReference>
<feature type="repeat" description="TPR" evidence="1">
    <location>
        <begin position="63"/>
        <end position="96"/>
    </location>
</feature>
<protein>
    <recommendedName>
        <fullName evidence="2">SET domain-containing protein</fullName>
    </recommendedName>
</protein>
<dbReference type="Pfam" id="PF00856">
    <property type="entry name" value="SET"/>
    <property type="match status" value="1"/>
</dbReference>
<comment type="caution">
    <text evidence="3">The sequence shown here is derived from an EMBL/GenBank/DDBJ whole genome shotgun (WGS) entry which is preliminary data.</text>
</comment>
<dbReference type="PANTHER" id="PTHR47337:SF1">
    <property type="entry name" value="TETRATRICOPEPTIDE REPEAT (TPR)-LIKE SUPERFAMILY PROTEIN"/>
    <property type="match status" value="1"/>
</dbReference>
<accession>A0AAV3PMK1</accession>
<dbReference type="Proteomes" id="UP001454036">
    <property type="component" value="Unassembled WGS sequence"/>
</dbReference>
<evidence type="ECO:0000313" key="4">
    <source>
        <dbReference type="Proteomes" id="UP001454036"/>
    </source>
</evidence>
<gene>
    <name evidence="3" type="ORF">LIER_10235</name>
</gene>
<feature type="repeat" description="TPR" evidence="1">
    <location>
        <begin position="140"/>
        <end position="173"/>
    </location>
</feature>
<dbReference type="SUPFAM" id="SSF48452">
    <property type="entry name" value="TPR-like"/>
    <property type="match status" value="1"/>
</dbReference>
<organism evidence="3 4">
    <name type="scientific">Lithospermum erythrorhizon</name>
    <name type="common">Purple gromwell</name>
    <name type="synonym">Lithospermum officinale var. erythrorhizon</name>
    <dbReference type="NCBI Taxonomy" id="34254"/>
    <lineage>
        <taxon>Eukaryota</taxon>
        <taxon>Viridiplantae</taxon>
        <taxon>Streptophyta</taxon>
        <taxon>Embryophyta</taxon>
        <taxon>Tracheophyta</taxon>
        <taxon>Spermatophyta</taxon>
        <taxon>Magnoliopsida</taxon>
        <taxon>eudicotyledons</taxon>
        <taxon>Gunneridae</taxon>
        <taxon>Pentapetalae</taxon>
        <taxon>asterids</taxon>
        <taxon>lamiids</taxon>
        <taxon>Boraginales</taxon>
        <taxon>Boraginaceae</taxon>
        <taxon>Boraginoideae</taxon>
        <taxon>Lithospermeae</taxon>
        <taxon>Lithospermum</taxon>
    </lineage>
</organism>
<reference evidence="3 4" key="1">
    <citation type="submission" date="2024-01" db="EMBL/GenBank/DDBJ databases">
        <title>The complete chloroplast genome sequence of Lithospermum erythrorhizon: insights into the phylogenetic relationship among Boraginaceae species and the maternal lineages of purple gromwells.</title>
        <authorList>
            <person name="Okada T."/>
            <person name="Watanabe K."/>
        </authorList>
    </citation>
    <scope>NUCLEOTIDE SEQUENCE [LARGE SCALE GENOMIC DNA]</scope>
</reference>
<name>A0AAV3PMK1_LITER</name>
<dbReference type="CDD" id="cd20071">
    <property type="entry name" value="SET_SMYD"/>
    <property type="match status" value="1"/>
</dbReference>
<keyword evidence="4" id="KW-1185">Reference proteome</keyword>
<dbReference type="SUPFAM" id="SSF82199">
    <property type="entry name" value="SET domain"/>
    <property type="match status" value="1"/>
</dbReference>
<dbReference type="InterPro" id="IPR019734">
    <property type="entry name" value="TPR_rpt"/>
</dbReference>
<keyword evidence="1" id="KW-0802">TPR repeat</keyword>
<dbReference type="InterPro" id="IPR001214">
    <property type="entry name" value="SET_dom"/>
</dbReference>
<dbReference type="EMBL" id="BAABME010001804">
    <property type="protein sequence ID" value="GAA0151535.1"/>
    <property type="molecule type" value="Genomic_DNA"/>
</dbReference>
<dbReference type="PANTHER" id="PTHR47337">
    <property type="entry name" value="TETRATRICOPEPTIDE REPEAT (TPR)-LIKE SUPERFAMILY PROTEIN"/>
    <property type="match status" value="1"/>
</dbReference>
<dbReference type="Gene3D" id="1.25.40.10">
    <property type="entry name" value="Tetratricopeptide repeat domain"/>
    <property type="match status" value="2"/>
</dbReference>
<dbReference type="InterPro" id="IPR011990">
    <property type="entry name" value="TPR-like_helical_dom_sf"/>
</dbReference>
<feature type="domain" description="SET" evidence="2">
    <location>
        <begin position="214"/>
        <end position="520"/>
    </location>
</feature>
<evidence type="ECO:0000256" key="1">
    <source>
        <dbReference type="PROSITE-ProRule" id="PRU00339"/>
    </source>
</evidence>
<dbReference type="AlphaFoldDB" id="A0AAV3PMK1"/>
<dbReference type="InterPro" id="IPR046341">
    <property type="entry name" value="SET_dom_sf"/>
</dbReference>